<dbReference type="eggNOG" id="COG0561">
    <property type="taxonomic scope" value="Bacteria"/>
</dbReference>
<organism evidence="1 2">
    <name type="scientific">Cutibacterium granulosum</name>
    <dbReference type="NCBI Taxonomy" id="33011"/>
    <lineage>
        <taxon>Bacteria</taxon>
        <taxon>Bacillati</taxon>
        <taxon>Actinomycetota</taxon>
        <taxon>Actinomycetes</taxon>
        <taxon>Propionibacteriales</taxon>
        <taxon>Propionibacteriaceae</taxon>
        <taxon>Cutibacterium</taxon>
    </lineage>
</organism>
<protein>
    <submittedName>
        <fullName evidence="1">Stress response protein yhaX</fullName>
    </submittedName>
</protein>
<dbReference type="KEGG" id="cgrn:4412665_00316"/>
<dbReference type="SUPFAM" id="SSF56784">
    <property type="entry name" value="HAD-like"/>
    <property type="match status" value="1"/>
</dbReference>
<dbReference type="PANTHER" id="PTHR10000">
    <property type="entry name" value="PHOSPHOSERINE PHOSPHATASE"/>
    <property type="match status" value="1"/>
</dbReference>
<dbReference type="NCBIfam" id="TIGR01484">
    <property type="entry name" value="HAD-SF-IIB"/>
    <property type="match status" value="1"/>
</dbReference>
<dbReference type="RefSeq" id="WP_065860991.1">
    <property type="nucleotide sequence ID" value="NZ_LT906441.1"/>
</dbReference>
<reference evidence="1 2" key="1">
    <citation type="submission" date="2017-06" db="EMBL/GenBank/DDBJ databases">
        <authorList>
            <consortium name="Pathogen Informatics"/>
        </authorList>
    </citation>
    <scope>NUCLEOTIDE SEQUENCE [LARGE SCALE GENOMIC DNA]</scope>
    <source>
        <strain evidence="1 2">NCTC11865</strain>
    </source>
</reference>
<dbReference type="InterPro" id="IPR036412">
    <property type="entry name" value="HAD-like_sf"/>
</dbReference>
<gene>
    <name evidence="1" type="primary">yhaX</name>
    <name evidence="1" type="ORF">SAMEA4412665_00316</name>
</gene>
<dbReference type="Gene3D" id="3.40.50.1000">
    <property type="entry name" value="HAD superfamily/HAD-like"/>
    <property type="match status" value="1"/>
</dbReference>
<dbReference type="Gene3D" id="3.30.1240.10">
    <property type="match status" value="1"/>
</dbReference>
<evidence type="ECO:0000313" key="2">
    <source>
        <dbReference type="Proteomes" id="UP000215332"/>
    </source>
</evidence>
<sequence length="261" mass="27559">MTFSPQLVALDIDGTIVDREGRLPDSVRAAVHRVCQAGVPVVLATGRGVTGAIGVHEELGLPAGLLVVSNGSVLAHSDPLRVVSRHTFDPSHVIDEVLRIHPQARIAVEEVGVGFRVSKHFPDGELAGEIHVEPVEELKATPATRIIVRDPDASPDVFVELANQLGMTGVTYFVGWSAWLDIAPRGVTKASGLQEACDMLGIPASSVLAIGDGNNDIEMLRWAGRGVAVGDALDQVRAAADAVTADFDDDGTAAELNRWFG</sequence>
<accession>A0A239W5A9</accession>
<dbReference type="AlphaFoldDB" id="A0A239W5A9"/>
<name>A0A239W5A9_9ACTN</name>
<dbReference type="GO" id="GO:0016791">
    <property type="term" value="F:phosphatase activity"/>
    <property type="evidence" value="ECO:0007669"/>
    <property type="project" value="TreeGrafter"/>
</dbReference>
<dbReference type="GO" id="GO:0005829">
    <property type="term" value="C:cytosol"/>
    <property type="evidence" value="ECO:0007669"/>
    <property type="project" value="TreeGrafter"/>
</dbReference>
<dbReference type="Proteomes" id="UP000215332">
    <property type="component" value="Chromosome 1"/>
</dbReference>
<evidence type="ECO:0000313" key="1">
    <source>
        <dbReference type="EMBL" id="SNV29671.1"/>
    </source>
</evidence>
<dbReference type="Pfam" id="PF08282">
    <property type="entry name" value="Hydrolase_3"/>
    <property type="match status" value="1"/>
</dbReference>
<dbReference type="GO" id="GO:0000287">
    <property type="term" value="F:magnesium ion binding"/>
    <property type="evidence" value="ECO:0007669"/>
    <property type="project" value="TreeGrafter"/>
</dbReference>
<dbReference type="InterPro" id="IPR023214">
    <property type="entry name" value="HAD_sf"/>
</dbReference>
<dbReference type="PANTHER" id="PTHR10000:SF8">
    <property type="entry name" value="HAD SUPERFAMILY HYDROLASE-LIKE, TYPE 3"/>
    <property type="match status" value="1"/>
</dbReference>
<proteinExistence type="predicted"/>
<dbReference type="InterPro" id="IPR006379">
    <property type="entry name" value="HAD-SF_hydro_IIB"/>
</dbReference>
<dbReference type="EMBL" id="LT906441">
    <property type="protein sequence ID" value="SNV29671.1"/>
    <property type="molecule type" value="Genomic_DNA"/>
</dbReference>